<evidence type="ECO:0000256" key="4">
    <source>
        <dbReference type="SAM" id="MobiDB-lite"/>
    </source>
</evidence>
<dbReference type="EMBL" id="QFZU02000229">
    <property type="protein sequence ID" value="RGA00663.1"/>
    <property type="molecule type" value="Genomic_DNA"/>
</dbReference>
<dbReference type="InterPro" id="IPR020806">
    <property type="entry name" value="PKS_PP-bd"/>
</dbReference>
<feature type="region of interest" description="Disordered" evidence="4">
    <location>
        <begin position="24"/>
        <end position="48"/>
    </location>
</feature>
<dbReference type="Proteomes" id="UP000262538">
    <property type="component" value="Unassembled WGS sequence"/>
</dbReference>
<evidence type="ECO:0000256" key="3">
    <source>
        <dbReference type="ARBA" id="ARBA00022679"/>
    </source>
</evidence>
<evidence type="ECO:0000313" key="7">
    <source>
        <dbReference type="Proteomes" id="UP000262538"/>
    </source>
</evidence>
<feature type="domain" description="Carrier" evidence="5">
    <location>
        <begin position="61"/>
        <end position="136"/>
    </location>
</feature>
<dbReference type="InterPro" id="IPR050091">
    <property type="entry name" value="PKS_NRPS_Biosynth_Enz"/>
</dbReference>
<keyword evidence="2" id="KW-0597">Phosphoprotein</keyword>
<name>A0ABX9LAA1_9ACTN</name>
<dbReference type="Gene3D" id="1.10.1200.10">
    <property type="entry name" value="ACP-like"/>
    <property type="match status" value="1"/>
</dbReference>
<feature type="non-terminal residue" evidence="6">
    <location>
        <position position="1"/>
    </location>
</feature>
<sequence length="180" mass="19103">AVRLDPARLAAIPDLAAPLRALARRGASAPAPATPKSDEGSGDSGGLPALLAAADAERRRVLVTETVLRNVEAVLGRAPEDDAGERRSFKELGFDSLTAVELRNRLGKATGLRLPATVVFDQPTPDALAAYLLRRLVPDDPEPAVPAPSAADTTEEIPATAEELFRFIDSELRSEGRRHV</sequence>
<evidence type="ECO:0000256" key="2">
    <source>
        <dbReference type="ARBA" id="ARBA00022553"/>
    </source>
</evidence>
<keyword evidence="7" id="KW-1185">Reference proteome</keyword>
<dbReference type="Pfam" id="PF00550">
    <property type="entry name" value="PP-binding"/>
    <property type="match status" value="1"/>
</dbReference>
<dbReference type="PANTHER" id="PTHR43775">
    <property type="entry name" value="FATTY ACID SYNTHASE"/>
    <property type="match status" value="1"/>
</dbReference>
<evidence type="ECO:0000256" key="1">
    <source>
        <dbReference type="ARBA" id="ARBA00022450"/>
    </source>
</evidence>
<proteinExistence type="predicted"/>
<keyword evidence="1" id="KW-0596">Phosphopantetheine</keyword>
<dbReference type="SUPFAM" id="SSF47336">
    <property type="entry name" value="ACP-like"/>
    <property type="match status" value="1"/>
</dbReference>
<dbReference type="PROSITE" id="PS00012">
    <property type="entry name" value="PHOSPHOPANTETHEINE"/>
    <property type="match status" value="1"/>
</dbReference>
<dbReference type="InterPro" id="IPR009081">
    <property type="entry name" value="PP-bd_ACP"/>
</dbReference>
<gene>
    <name evidence="6" type="ORF">DI270_033615</name>
</gene>
<organism evidence="6 7">
    <name type="scientific">Microbispora triticiradicis</name>
    <dbReference type="NCBI Taxonomy" id="2200763"/>
    <lineage>
        <taxon>Bacteria</taxon>
        <taxon>Bacillati</taxon>
        <taxon>Actinomycetota</taxon>
        <taxon>Actinomycetes</taxon>
        <taxon>Streptosporangiales</taxon>
        <taxon>Streptosporangiaceae</taxon>
        <taxon>Microbispora</taxon>
    </lineage>
</organism>
<dbReference type="InterPro" id="IPR036736">
    <property type="entry name" value="ACP-like_sf"/>
</dbReference>
<dbReference type="RefSeq" id="WP_165900917.1">
    <property type="nucleotide sequence ID" value="NZ_QFZU02000229.1"/>
</dbReference>
<feature type="compositionally biased region" description="Low complexity" evidence="4">
    <location>
        <begin position="24"/>
        <end position="35"/>
    </location>
</feature>
<accession>A0ABX9LAA1</accession>
<evidence type="ECO:0000259" key="5">
    <source>
        <dbReference type="PROSITE" id="PS50075"/>
    </source>
</evidence>
<evidence type="ECO:0000313" key="6">
    <source>
        <dbReference type="EMBL" id="RGA00663.1"/>
    </source>
</evidence>
<dbReference type="InterPro" id="IPR006162">
    <property type="entry name" value="Ppantetheine_attach_site"/>
</dbReference>
<dbReference type="SMART" id="SM01294">
    <property type="entry name" value="PKS_PP_betabranch"/>
    <property type="match status" value="1"/>
</dbReference>
<reference evidence="6 7" key="1">
    <citation type="submission" date="2018-08" db="EMBL/GenBank/DDBJ databases">
        <title>Microbispora. triticiradicis sp. nov., a novel actinomycete isolated from the root of wheat (Triticum aestivum L.)).</title>
        <authorList>
            <person name="Han C."/>
        </authorList>
    </citation>
    <scope>NUCLEOTIDE SEQUENCE [LARGE SCALE GENOMIC DNA]</scope>
    <source>
        <strain evidence="6 7">NEAU-HRDPA2-9</strain>
    </source>
</reference>
<dbReference type="SMART" id="SM00823">
    <property type="entry name" value="PKS_PP"/>
    <property type="match status" value="1"/>
</dbReference>
<comment type="caution">
    <text evidence="6">The sequence shown here is derived from an EMBL/GenBank/DDBJ whole genome shotgun (WGS) entry which is preliminary data.</text>
</comment>
<protein>
    <submittedName>
        <fullName evidence="6">Polyketide synthase</fullName>
    </submittedName>
</protein>
<dbReference type="PROSITE" id="PS50075">
    <property type="entry name" value="CARRIER"/>
    <property type="match status" value="1"/>
</dbReference>
<dbReference type="PANTHER" id="PTHR43775:SF51">
    <property type="entry name" value="INACTIVE PHENOLPHTHIOCEROL SYNTHESIS POLYKETIDE SYNTHASE TYPE I PKS1-RELATED"/>
    <property type="match status" value="1"/>
</dbReference>
<keyword evidence="3" id="KW-0808">Transferase</keyword>